<proteinExistence type="predicted"/>
<comment type="caution">
    <text evidence="2">The sequence shown here is derived from an EMBL/GenBank/DDBJ whole genome shotgun (WGS) entry which is preliminary data.</text>
</comment>
<dbReference type="SUPFAM" id="SSF51197">
    <property type="entry name" value="Clavaminate synthase-like"/>
    <property type="match status" value="1"/>
</dbReference>
<sequence>MLEEDFRVLVQSILVAVSDAVATETPGRPIEKTARFSHGYSSDPTCPREAVDPWPGPGASICHSCICAISTALENSSRSAAPQDQSSKLRLACGRVQALLRQLDERFLSVPWREVPRSWRRCSTDASLLYVCAVACRIFLHDLPTEVSPLSGQPETTLAQLRDLIRTLDVCLIVAGAPGTNRREYVHSLIKILQRLHSSLSGDSAGQIQAGQDQTSEPAQKKARISKADGAPALEDHVLPPGPVRAHKEVPQLGEEPDLMMFLKHHMEKPFVVRDWARDWPARLPSPGSMTGADQDLNHQARWESGDYLRKLVGVGRVVPVEIGRAYTDAEWTQEIIAWDEFLERAGWKECRPDSNRSTTSSTTPALTTYLAQHTLLTQFPELESDMIRPDLVYSCPPAPAWMPDYQAPRDAENGGGEDVVVNAWIGPAGTLSPAHTDPYYNLYVQVIGQKQFWLAPPPANGEGGMYQFSPKPVNTEPTSLGNPSSSEAAAAYMDNTSRLDVFTLSHHHNGEHKGGDHFNDPFPLFTRFVEPNAMATTLFPGDLLYIPPKWWHAVKSLSKSISISHFF</sequence>
<evidence type="ECO:0000313" key="2">
    <source>
        <dbReference type="EMBL" id="KAE8247034.1"/>
    </source>
</evidence>
<dbReference type="Gene3D" id="2.60.120.650">
    <property type="entry name" value="Cupin"/>
    <property type="match status" value="1"/>
</dbReference>
<gene>
    <name evidence="2" type="ORF">A4X03_0g7159</name>
</gene>
<dbReference type="PANTHER" id="PTHR12461">
    <property type="entry name" value="HYPOXIA-INDUCIBLE FACTOR 1 ALPHA INHIBITOR-RELATED"/>
    <property type="match status" value="1"/>
</dbReference>
<dbReference type="InterPro" id="IPR041667">
    <property type="entry name" value="Cupin_8"/>
</dbReference>
<reference evidence="2" key="1">
    <citation type="submission" date="2016-04" db="EMBL/GenBank/DDBJ databases">
        <authorList>
            <person name="Nguyen H.D."/>
            <person name="Kesanakurti P."/>
            <person name="Cullis J."/>
            <person name="Levesque C.A."/>
            <person name="Hambleton S."/>
        </authorList>
    </citation>
    <scope>NUCLEOTIDE SEQUENCE</scope>
    <source>
        <strain evidence="2">DAOMC 238032</strain>
    </source>
</reference>
<protein>
    <submittedName>
        <fullName evidence="2">Uncharacterized protein</fullName>
    </submittedName>
</protein>
<dbReference type="PANTHER" id="PTHR12461:SF94">
    <property type="entry name" value="JMJC DOMAIN-CONTAINING PROTEIN"/>
    <property type="match status" value="1"/>
</dbReference>
<dbReference type="AlphaFoldDB" id="A0A177U976"/>
<dbReference type="Proteomes" id="UP000077671">
    <property type="component" value="Unassembled WGS sequence"/>
</dbReference>
<name>A0A177U976_9BASI</name>
<organism evidence="2 3">
    <name type="scientific">Tilletia caries</name>
    <name type="common">wheat bunt fungus</name>
    <dbReference type="NCBI Taxonomy" id="13290"/>
    <lineage>
        <taxon>Eukaryota</taxon>
        <taxon>Fungi</taxon>
        <taxon>Dikarya</taxon>
        <taxon>Basidiomycota</taxon>
        <taxon>Ustilaginomycotina</taxon>
        <taxon>Exobasidiomycetes</taxon>
        <taxon>Tilletiales</taxon>
        <taxon>Tilletiaceae</taxon>
        <taxon>Tilletia</taxon>
    </lineage>
</organism>
<dbReference type="PROSITE" id="PS51184">
    <property type="entry name" value="JMJC"/>
    <property type="match status" value="1"/>
</dbReference>
<evidence type="ECO:0000313" key="3">
    <source>
        <dbReference type="Proteomes" id="UP000077671"/>
    </source>
</evidence>
<dbReference type="SMART" id="SM00558">
    <property type="entry name" value="JmjC"/>
    <property type="match status" value="1"/>
</dbReference>
<dbReference type="EMBL" id="LWDD02001594">
    <property type="protein sequence ID" value="KAE8247034.1"/>
    <property type="molecule type" value="Genomic_DNA"/>
</dbReference>
<feature type="region of interest" description="Disordered" evidence="1">
    <location>
        <begin position="203"/>
        <end position="247"/>
    </location>
</feature>
<feature type="compositionally biased region" description="Polar residues" evidence="1">
    <location>
        <begin position="203"/>
        <end position="218"/>
    </location>
</feature>
<accession>A0A177U976</accession>
<dbReference type="InterPro" id="IPR003347">
    <property type="entry name" value="JmjC_dom"/>
</dbReference>
<evidence type="ECO:0000256" key="1">
    <source>
        <dbReference type="SAM" id="MobiDB-lite"/>
    </source>
</evidence>
<reference evidence="2" key="2">
    <citation type="journal article" date="2019" name="IMA Fungus">
        <title>Genome sequencing and comparison of five Tilletia species to identify candidate genes for the detection of regulated species infecting wheat.</title>
        <authorList>
            <person name="Nguyen H.D.T."/>
            <person name="Sultana T."/>
            <person name="Kesanakurti P."/>
            <person name="Hambleton S."/>
        </authorList>
    </citation>
    <scope>NUCLEOTIDE SEQUENCE</scope>
    <source>
        <strain evidence="2">DAOMC 238032</strain>
    </source>
</reference>
<dbReference type="Pfam" id="PF13621">
    <property type="entry name" value="Cupin_8"/>
    <property type="match status" value="1"/>
</dbReference>